<dbReference type="InterPro" id="IPR000182">
    <property type="entry name" value="GNAT_dom"/>
</dbReference>
<dbReference type="GeneID" id="81355899"/>
<accession>A0A9W9FPX8</accession>
<dbReference type="AlphaFoldDB" id="A0A9W9FPX8"/>
<feature type="domain" description="N-acetyltransferase" evidence="1">
    <location>
        <begin position="85"/>
        <end position="242"/>
    </location>
</feature>
<dbReference type="InterPro" id="IPR016181">
    <property type="entry name" value="Acyl_CoA_acyltransferase"/>
</dbReference>
<gene>
    <name evidence="2" type="ORF">N7532_004426</name>
</gene>
<reference evidence="2" key="2">
    <citation type="journal article" date="2023" name="IMA Fungus">
        <title>Comparative genomic study of the Penicillium genus elucidates a diverse pangenome and 15 lateral gene transfer events.</title>
        <authorList>
            <person name="Petersen C."/>
            <person name="Sorensen T."/>
            <person name="Nielsen M.R."/>
            <person name="Sondergaard T.E."/>
            <person name="Sorensen J.L."/>
            <person name="Fitzpatrick D.A."/>
            <person name="Frisvad J.C."/>
            <person name="Nielsen K.L."/>
        </authorList>
    </citation>
    <scope>NUCLEOTIDE SEQUENCE</scope>
    <source>
        <strain evidence="2">IBT 30761</strain>
    </source>
</reference>
<sequence>MSSTNPPNDIGLRVELIDQPGDFYQAFDCVREAFGRQAQDGVWIAMNPGWDTPSGKTAGATRMASSWRDTTTNKAGKPNVMYLKATLPNPKPEGERIIAGIAIWAQASCIEGHGDPPAQNVREAMKLESLYPGNEREQRYVTQVMTSLHRPRTQVIKDKAAATPPAVMVLDLCAVHPAHQRKGIARALVQWGLDEAKRRGGLEAILEGSSMGRHVYRKMGFQAVEPEIEYSVDDEFASRTRPSNLFMRTHGSPGKAGR</sequence>
<dbReference type="PROSITE" id="PS51186">
    <property type="entry name" value="GNAT"/>
    <property type="match status" value="1"/>
</dbReference>
<evidence type="ECO:0000313" key="2">
    <source>
        <dbReference type="EMBL" id="KAJ5103897.1"/>
    </source>
</evidence>
<dbReference type="InterPro" id="IPR052523">
    <property type="entry name" value="Trichothecene_AcTrans"/>
</dbReference>
<dbReference type="Pfam" id="PF00583">
    <property type="entry name" value="Acetyltransf_1"/>
    <property type="match status" value="1"/>
</dbReference>
<dbReference type="Proteomes" id="UP001149074">
    <property type="component" value="Unassembled WGS sequence"/>
</dbReference>
<evidence type="ECO:0000259" key="1">
    <source>
        <dbReference type="PROSITE" id="PS51186"/>
    </source>
</evidence>
<protein>
    <recommendedName>
        <fullName evidence="1">N-acetyltransferase domain-containing protein</fullName>
    </recommendedName>
</protein>
<dbReference type="SUPFAM" id="SSF55729">
    <property type="entry name" value="Acyl-CoA N-acyltransferases (Nat)"/>
    <property type="match status" value="1"/>
</dbReference>
<dbReference type="OrthoDB" id="2832510at2759"/>
<reference evidence="2" key="1">
    <citation type="submission" date="2022-11" db="EMBL/GenBank/DDBJ databases">
        <authorList>
            <person name="Petersen C."/>
        </authorList>
    </citation>
    <scope>NUCLEOTIDE SEQUENCE</scope>
    <source>
        <strain evidence="2">IBT 30761</strain>
    </source>
</reference>
<dbReference type="Gene3D" id="3.40.630.30">
    <property type="match status" value="1"/>
</dbReference>
<dbReference type="EMBL" id="JAPQKI010000004">
    <property type="protein sequence ID" value="KAJ5103897.1"/>
    <property type="molecule type" value="Genomic_DNA"/>
</dbReference>
<proteinExistence type="predicted"/>
<dbReference type="PANTHER" id="PTHR42791">
    <property type="entry name" value="GNAT FAMILY ACETYLTRANSFERASE"/>
    <property type="match status" value="1"/>
</dbReference>
<organism evidence="2 3">
    <name type="scientific">Penicillium argentinense</name>
    <dbReference type="NCBI Taxonomy" id="1131581"/>
    <lineage>
        <taxon>Eukaryota</taxon>
        <taxon>Fungi</taxon>
        <taxon>Dikarya</taxon>
        <taxon>Ascomycota</taxon>
        <taxon>Pezizomycotina</taxon>
        <taxon>Eurotiomycetes</taxon>
        <taxon>Eurotiomycetidae</taxon>
        <taxon>Eurotiales</taxon>
        <taxon>Aspergillaceae</taxon>
        <taxon>Penicillium</taxon>
    </lineage>
</organism>
<comment type="caution">
    <text evidence="2">The sequence shown here is derived from an EMBL/GenBank/DDBJ whole genome shotgun (WGS) entry which is preliminary data.</text>
</comment>
<dbReference type="GO" id="GO:0016747">
    <property type="term" value="F:acyltransferase activity, transferring groups other than amino-acyl groups"/>
    <property type="evidence" value="ECO:0007669"/>
    <property type="project" value="InterPro"/>
</dbReference>
<evidence type="ECO:0000313" key="3">
    <source>
        <dbReference type="Proteomes" id="UP001149074"/>
    </source>
</evidence>
<dbReference type="PANTHER" id="PTHR42791:SF14">
    <property type="entry name" value="N-ACETYLTRANSFERASE DOMAIN-CONTAINING PROTEIN"/>
    <property type="match status" value="1"/>
</dbReference>
<dbReference type="CDD" id="cd04301">
    <property type="entry name" value="NAT_SF"/>
    <property type="match status" value="1"/>
</dbReference>
<keyword evidence="3" id="KW-1185">Reference proteome</keyword>
<dbReference type="RefSeq" id="XP_056477277.1">
    <property type="nucleotide sequence ID" value="XM_056616920.1"/>
</dbReference>
<name>A0A9W9FPX8_9EURO</name>